<accession>W1XL07</accession>
<dbReference type="AlphaFoldDB" id="W1XL07"/>
<name>W1XL07_9ZZZZ</name>
<sequence length="39" mass="4350">MAGHHSRYKTLLNSSDFPSVVRLLHFTGSELSIICSLMT</sequence>
<feature type="non-terminal residue" evidence="1">
    <location>
        <position position="39"/>
    </location>
</feature>
<comment type="caution">
    <text evidence="1">The sequence shown here is derived from an EMBL/GenBank/DDBJ whole genome shotgun (WGS) entry which is preliminary data.</text>
</comment>
<gene>
    <name evidence="1" type="ORF">Q604_UNBC15337G0001</name>
</gene>
<protein>
    <submittedName>
        <fullName evidence="1">Nitrite extrusion protein 2</fullName>
    </submittedName>
</protein>
<evidence type="ECO:0000313" key="1">
    <source>
        <dbReference type="EMBL" id="ETJ30145.1"/>
    </source>
</evidence>
<organism evidence="1">
    <name type="scientific">human gut metagenome</name>
    <dbReference type="NCBI Taxonomy" id="408170"/>
    <lineage>
        <taxon>unclassified sequences</taxon>
        <taxon>metagenomes</taxon>
        <taxon>organismal metagenomes</taxon>
    </lineage>
</organism>
<reference evidence="1" key="1">
    <citation type="submission" date="2013-12" db="EMBL/GenBank/DDBJ databases">
        <title>A Varibaculum cambriense genome reconstructed from a premature infant gut community with otherwise low bacterial novelty that shifts toward anaerobic metabolism during the third week of life.</title>
        <authorList>
            <person name="Brown C.T."/>
            <person name="Sharon I."/>
            <person name="Thomas B.C."/>
            <person name="Castelle C.J."/>
            <person name="Morowitz M.J."/>
            <person name="Banfield J.F."/>
        </authorList>
    </citation>
    <scope>NUCLEOTIDE SEQUENCE</scope>
</reference>
<proteinExistence type="predicted"/>
<dbReference type="EMBL" id="AZMM01015337">
    <property type="protein sequence ID" value="ETJ30145.1"/>
    <property type="molecule type" value="Genomic_DNA"/>
</dbReference>